<dbReference type="PANTHER" id="PTHR37804">
    <property type="entry name" value="CDAA REGULATORY PROTEIN CDAR"/>
    <property type="match status" value="1"/>
</dbReference>
<dbReference type="Pfam" id="PF07949">
    <property type="entry name" value="YbbR"/>
    <property type="match status" value="1"/>
</dbReference>
<keyword evidence="2" id="KW-1185">Reference proteome</keyword>
<accession>A0A4R1KIU1</accession>
<dbReference type="Gene3D" id="2.170.120.40">
    <property type="entry name" value="YbbR-like domain"/>
    <property type="match status" value="1"/>
</dbReference>
<dbReference type="Proteomes" id="UP000295714">
    <property type="component" value="Unassembled WGS sequence"/>
</dbReference>
<protein>
    <recommendedName>
        <fullName evidence="3">YbbR-like protein</fullName>
    </recommendedName>
</protein>
<organism evidence="1 2">
    <name type="scientific">Winogradskyella wandonensis</name>
    <dbReference type="NCBI Taxonomy" id="1442586"/>
    <lineage>
        <taxon>Bacteria</taxon>
        <taxon>Pseudomonadati</taxon>
        <taxon>Bacteroidota</taxon>
        <taxon>Flavobacteriia</taxon>
        <taxon>Flavobacteriales</taxon>
        <taxon>Flavobacteriaceae</taxon>
        <taxon>Winogradskyella</taxon>
    </lineage>
</organism>
<evidence type="ECO:0000313" key="1">
    <source>
        <dbReference type="EMBL" id="TCK64704.1"/>
    </source>
</evidence>
<dbReference type="Gene3D" id="2.170.120.30">
    <property type="match status" value="1"/>
</dbReference>
<reference evidence="1 2" key="1">
    <citation type="journal article" date="2015" name="Stand. Genomic Sci.">
        <title>Genomic Encyclopedia of Bacterial and Archaeal Type Strains, Phase III: the genomes of soil and plant-associated and newly described type strains.</title>
        <authorList>
            <person name="Whitman W.B."/>
            <person name="Woyke T."/>
            <person name="Klenk H.P."/>
            <person name="Zhou Y."/>
            <person name="Lilburn T.G."/>
            <person name="Beck B.J."/>
            <person name="De Vos P."/>
            <person name="Vandamme P."/>
            <person name="Eisen J.A."/>
            <person name="Garrity G."/>
            <person name="Hugenholtz P."/>
            <person name="Kyrpides N.C."/>
        </authorList>
    </citation>
    <scope>NUCLEOTIDE SEQUENCE [LARGE SCALE GENOMIC DNA]</scope>
    <source>
        <strain evidence="1 2">CECT 8445</strain>
    </source>
</reference>
<dbReference type="InterPro" id="IPR053154">
    <property type="entry name" value="c-di-AMP_regulator"/>
</dbReference>
<evidence type="ECO:0008006" key="3">
    <source>
        <dbReference type="Google" id="ProtNLM"/>
    </source>
</evidence>
<comment type="caution">
    <text evidence="1">The sequence shown here is derived from an EMBL/GenBank/DDBJ whole genome shotgun (WGS) entry which is preliminary data.</text>
</comment>
<dbReference type="InterPro" id="IPR012505">
    <property type="entry name" value="YbbR"/>
</dbReference>
<evidence type="ECO:0000313" key="2">
    <source>
        <dbReference type="Proteomes" id="UP000295714"/>
    </source>
</evidence>
<dbReference type="PANTHER" id="PTHR37804:SF1">
    <property type="entry name" value="CDAA REGULATORY PROTEIN CDAR"/>
    <property type="match status" value="1"/>
</dbReference>
<dbReference type="AlphaFoldDB" id="A0A4R1KIU1"/>
<sequence>MKKNFITYSLKKLKNRNLKRFSLFLFIAFFFLILTKLSQTYNQEITLRVELSNLDDEVVILDDTTRAKVVINAKGFNLLPYFFNASKSLKIDAQKDAQKTAKNFIYILRNNRYQIKKIFGNSIEISEVKPDTIFYNYDLLASKKVPVKFISEIDYALGYDVIDKVKLEFDSVKIVGSKKQIDTIQFLNTEVLELKGVNSDISEIVKLKNDVEALDIIPNQLEVKGNVRRFTEGQFSIPVELINKPAEKTINYFPKDVDLIFYVDIESFKNVKKEDFKVVCDFNRFNYQEQRSLELQITKKPALVKSARLLQNKIEFIISE</sequence>
<name>A0A4R1KIU1_9FLAO</name>
<gene>
    <name evidence="1" type="ORF">DFQ05_2688</name>
</gene>
<dbReference type="EMBL" id="SMGI01000006">
    <property type="protein sequence ID" value="TCK64704.1"/>
    <property type="molecule type" value="Genomic_DNA"/>
</dbReference>
<proteinExistence type="predicted"/>